<dbReference type="PANTHER" id="PTHR30352:SF2">
    <property type="entry name" value="ANAEROBIC RIBONUCLEOSIDE-TRIPHOSPHATE REDUCTASE-ACTIVATING PROTEIN"/>
    <property type="match status" value="1"/>
</dbReference>
<dbReference type="EMBL" id="QKYD01000037">
    <property type="protein sequence ID" value="REI24426.1"/>
    <property type="molecule type" value="Genomic_DNA"/>
</dbReference>
<gene>
    <name evidence="8" type="primary">nrdG</name>
    <name evidence="8" type="ORF">DOS76_02050</name>
</gene>
<dbReference type="EC" id="1.97.1.-" evidence="7"/>
<comment type="function">
    <text evidence="7">Activation of anaerobic ribonucleoside-triphosphate reductase under anaerobic conditions by generation of an organic free radical, using S-adenosylmethionine and reduced flavodoxin as cosubstrates to produce 5'-deoxy-adenosine.</text>
</comment>
<dbReference type="GO" id="GO:0046872">
    <property type="term" value="F:metal ion binding"/>
    <property type="evidence" value="ECO:0007669"/>
    <property type="project" value="UniProtKB-KW"/>
</dbReference>
<dbReference type="AlphaFoldDB" id="A0AAX1RXX5"/>
<keyword evidence="2" id="KW-0004">4Fe-4S</keyword>
<dbReference type="SUPFAM" id="SSF102114">
    <property type="entry name" value="Radical SAM enzymes"/>
    <property type="match status" value="1"/>
</dbReference>
<keyword evidence="3" id="KW-0949">S-adenosyl-L-methionine</keyword>
<comment type="caution">
    <text evidence="8">The sequence shown here is derived from an EMBL/GenBank/DDBJ whole genome shotgun (WGS) entry which is preliminary data.</text>
</comment>
<evidence type="ECO:0000313" key="8">
    <source>
        <dbReference type="EMBL" id="REI24426.1"/>
    </source>
</evidence>
<keyword evidence="5" id="KW-0408">Iron</keyword>
<evidence type="ECO:0000256" key="1">
    <source>
        <dbReference type="ARBA" id="ARBA00001966"/>
    </source>
</evidence>
<dbReference type="InterPro" id="IPR034457">
    <property type="entry name" value="Organic_radical-activating"/>
</dbReference>
<dbReference type="GO" id="GO:0051539">
    <property type="term" value="F:4 iron, 4 sulfur cluster binding"/>
    <property type="evidence" value="ECO:0007669"/>
    <property type="project" value="UniProtKB-KW"/>
</dbReference>
<dbReference type="SFLD" id="SFLDG01063">
    <property type="entry name" value="activating_enzymes__group_1"/>
    <property type="match status" value="1"/>
</dbReference>
<proteinExistence type="inferred from homology"/>
<accession>A0AAX1RXX5</accession>
<comment type="similarity">
    <text evidence="7">Belongs to the organic radical-activating enzymes family.</text>
</comment>
<reference evidence="8 9" key="1">
    <citation type="journal article" date="2018" name="Vet. Microbiol.">
        <title>Characterisation of Staphylococcus felis isolated from cats using whole genome sequencing.</title>
        <authorList>
            <person name="Worthing K."/>
            <person name="Pang S."/>
            <person name="Trott D.J."/>
            <person name="Abraham S."/>
            <person name="Coombs G.W."/>
            <person name="Jordan D."/>
            <person name="McIntyre L."/>
            <person name="Davies M.R."/>
            <person name="Norris J."/>
        </authorList>
    </citation>
    <scope>NUCLEOTIDE SEQUENCE [LARGE SCALE GENOMIC DNA]</scope>
    <source>
        <strain evidence="8 9">F25</strain>
    </source>
</reference>
<dbReference type="Pfam" id="PF13353">
    <property type="entry name" value="Fer4_12"/>
    <property type="match status" value="1"/>
</dbReference>
<dbReference type="Proteomes" id="UP000256337">
    <property type="component" value="Unassembled WGS sequence"/>
</dbReference>
<keyword evidence="4" id="KW-0479">Metal-binding</keyword>
<protein>
    <recommendedName>
        <fullName evidence="7">Anaerobic ribonucleoside-triphosphate reductase-activating protein</fullName>
        <ecNumber evidence="7">1.97.1.-</ecNumber>
    </recommendedName>
</protein>
<evidence type="ECO:0000256" key="6">
    <source>
        <dbReference type="ARBA" id="ARBA00023014"/>
    </source>
</evidence>
<evidence type="ECO:0000256" key="7">
    <source>
        <dbReference type="PIRNR" id="PIRNR000368"/>
    </source>
</evidence>
<sequence length="179" mass="20491">MKFQHIQNGAGYIAKIEYHSFVDGEGVRCSVYVSGCPFQCQGCYNVAAQNFRYGEPMTDDLIHEIIEACEPSYIAGLSILGGEPFCNLNIVTPLIRAFRERFGQTKTIWMWTGFQLEFLWNEAHARRTLLKSIDVLVDGMFIEHLYKPNLPYKGSLNQRVIHIPTYIETLSIPKSIHIE</sequence>
<dbReference type="NCBIfam" id="TIGR02491">
    <property type="entry name" value="NrdG"/>
    <property type="match status" value="1"/>
</dbReference>
<dbReference type="InterPro" id="IPR058240">
    <property type="entry name" value="rSAM_sf"/>
</dbReference>
<dbReference type="InterPro" id="IPR013785">
    <property type="entry name" value="Aldolase_TIM"/>
</dbReference>
<dbReference type="SFLD" id="SFLDF00299">
    <property type="entry name" value="anaerobic_ribonucleoside-triph"/>
    <property type="match status" value="1"/>
</dbReference>
<evidence type="ECO:0000256" key="2">
    <source>
        <dbReference type="ARBA" id="ARBA00022485"/>
    </source>
</evidence>
<dbReference type="PIRSF" id="PIRSF000368">
    <property type="entry name" value="NrdG"/>
    <property type="match status" value="1"/>
</dbReference>
<dbReference type="InterPro" id="IPR012837">
    <property type="entry name" value="NrdG"/>
</dbReference>
<evidence type="ECO:0000256" key="3">
    <source>
        <dbReference type="ARBA" id="ARBA00022691"/>
    </source>
</evidence>
<dbReference type="GO" id="GO:0043365">
    <property type="term" value="F:[formate-C-acetyltransferase]-activating enzyme activity"/>
    <property type="evidence" value="ECO:0007669"/>
    <property type="project" value="InterPro"/>
</dbReference>
<comment type="cofactor">
    <cofactor evidence="1">
        <name>[4Fe-4S] cluster</name>
        <dbReference type="ChEBI" id="CHEBI:49883"/>
    </cofactor>
</comment>
<dbReference type="Gene3D" id="3.20.20.70">
    <property type="entry name" value="Aldolase class I"/>
    <property type="match status" value="1"/>
</dbReference>
<evidence type="ECO:0000256" key="4">
    <source>
        <dbReference type="ARBA" id="ARBA00022723"/>
    </source>
</evidence>
<organism evidence="8 9">
    <name type="scientific">Staphylococcus felis</name>
    <dbReference type="NCBI Taxonomy" id="46127"/>
    <lineage>
        <taxon>Bacteria</taxon>
        <taxon>Bacillati</taxon>
        <taxon>Bacillota</taxon>
        <taxon>Bacilli</taxon>
        <taxon>Bacillales</taxon>
        <taxon>Staphylococcaceae</taxon>
        <taxon>Staphylococcus</taxon>
    </lineage>
</organism>
<dbReference type="RefSeq" id="WP_115855743.1">
    <property type="nucleotide sequence ID" value="NZ_CAJUZR010000071.1"/>
</dbReference>
<keyword evidence="6" id="KW-0411">Iron-sulfur</keyword>
<dbReference type="SFLD" id="SFLDG01066">
    <property type="entry name" value="organic_radical-activating_enz"/>
    <property type="match status" value="1"/>
</dbReference>
<evidence type="ECO:0000256" key="5">
    <source>
        <dbReference type="ARBA" id="ARBA00023004"/>
    </source>
</evidence>
<dbReference type="GO" id="GO:0004748">
    <property type="term" value="F:ribonucleoside-diphosphate reductase activity, thioredoxin disulfide as acceptor"/>
    <property type="evidence" value="ECO:0007669"/>
    <property type="project" value="TreeGrafter"/>
</dbReference>
<dbReference type="SFLD" id="SFLDS00029">
    <property type="entry name" value="Radical_SAM"/>
    <property type="match status" value="1"/>
</dbReference>
<dbReference type="InterPro" id="IPR007197">
    <property type="entry name" value="rSAM"/>
</dbReference>
<evidence type="ECO:0000313" key="9">
    <source>
        <dbReference type="Proteomes" id="UP000256337"/>
    </source>
</evidence>
<name>A0AAX1RXX5_9STAP</name>
<keyword evidence="7" id="KW-0560">Oxidoreductase</keyword>
<dbReference type="PANTHER" id="PTHR30352">
    <property type="entry name" value="PYRUVATE FORMATE-LYASE-ACTIVATING ENZYME"/>
    <property type="match status" value="1"/>
</dbReference>